<dbReference type="WBParaSite" id="JU765_v2.g12120.t1">
    <property type="protein sequence ID" value="JU765_v2.g12120.t1"/>
    <property type="gene ID" value="JU765_v2.g12120"/>
</dbReference>
<organism evidence="1 2">
    <name type="scientific">Panagrolaimus sp. JU765</name>
    <dbReference type="NCBI Taxonomy" id="591449"/>
    <lineage>
        <taxon>Eukaryota</taxon>
        <taxon>Metazoa</taxon>
        <taxon>Ecdysozoa</taxon>
        <taxon>Nematoda</taxon>
        <taxon>Chromadorea</taxon>
        <taxon>Rhabditida</taxon>
        <taxon>Tylenchina</taxon>
        <taxon>Panagrolaimomorpha</taxon>
        <taxon>Panagrolaimoidea</taxon>
        <taxon>Panagrolaimidae</taxon>
        <taxon>Panagrolaimus</taxon>
    </lineage>
</organism>
<protein>
    <submittedName>
        <fullName evidence="2">Uncharacterized protein</fullName>
    </submittedName>
</protein>
<sequence>MNLTVWSHHYFFSSVKSIDQNKNYINNRFVINLYHKIVTAKRLSKNRTRFFKMYKKSNNLQKSNKCLKINAEAHKVIGDYRIIVMKSETDNLRVTRFSVINAQKFQRSSAIMTR</sequence>
<accession>A0AC34Q232</accession>
<dbReference type="Proteomes" id="UP000887576">
    <property type="component" value="Unplaced"/>
</dbReference>
<evidence type="ECO:0000313" key="2">
    <source>
        <dbReference type="WBParaSite" id="JU765_v2.g12120.t1"/>
    </source>
</evidence>
<name>A0AC34Q232_9BILA</name>
<proteinExistence type="predicted"/>
<evidence type="ECO:0000313" key="1">
    <source>
        <dbReference type="Proteomes" id="UP000887576"/>
    </source>
</evidence>
<reference evidence="2" key="1">
    <citation type="submission" date="2022-11" db="UniProtKB">
        <authorList>
            <consortium name="WormBaseParasite"/>
        </authorList>
    </citation>
    <scope>IDENTIFICATION</scope>
</reference>